<organism evidence="2 3">
    <name type="scientific">Noviherbaspirillum pedocola</name>
    <dbReference type="NCBI Taxonomy" id="2801341"/>
    <lineage>
        <taxon>Bacteria</taxon>
        <taxon>Pseudomonadati</taxon>
        <taxon>Pseudomonadota</taxon>
        <taxon>Betaproteobacteria</taxon>
        <taxon>Burkholderiales</taxon>
        <taxon>Oxalobacteraceae</taxon>
        <taxon>Noviherbaspirillum</taxon>
    </lineage>
</organism>
<evidence type="ECO:0000313" key="3">
    <source>
        <dbReference type="Proteomes" id="UP000622890"/>
    </source>
</evidence>
<feature type="region of interest" description="Disordered" evidence="1">
    <location>
        <begin position="1"/>
        <end position="45"/>
    </location>
</feature>
<dbReference type="Proteomes" id="UP000622890">
    <property type="component" value="Unassembled WGS sequence"/>
</dbReference>
<feature type="compositionally biased region" description="Polar residues" evidence="1">
    <location>
        <begin position="22"/>
        <end position="45"/>
    </location>
</feature>
<name>A0A934W9I8_9BURK</name>
<protein>
    <submittedName>
        <fullName evidence="2">Uncharacterized protein</fullName>
    </submittedName>
</protein>
<comment type="caution">
    <text evidence="2">The sequence shown here is derived from an EMBL/GenBank/DDBJ whole genome shotgun (WGS) entry which is preliminary data.</text>
</comment>
<evidence type="ECO:0000313" key="2">
    <source>
        <dbReference type="EMBL" id="MBK4737124.1"/>
    </source>
</evidence>
<reference evidence="2" key="1">
    <citation type="submission" date="2021-01" db="EMBL/GenBank/DDBJ databases">
        <title>Genome sequence of strain Noviherbaspirillum sp. DKR-6.</title>
        <authorList>
            <person name="Chaudhary D.K."/>
        </authorList>
    </citation>
    <scope>NUCLEOTIDE SEQUENCE</scope>
    <source>
        <strain evidence="2">DKR-6</strain>
    </source>
</reference>
<keyword evidence="3" id="KW-1185">Reference proteome</keyword>
<accession>A0A934W9I8</accession>
<sequence length="45" mass="5259">MKESFGYRCRKNRAQHAHHTQETSAMPQSRPIITNIRSFSKTRIG</sequence>
<gene>
    <name evidence="2" type="ORF">JJB74_21090</name>
</gene>
<evidence type="ECO:0000256" key="1">
    <source>
        <dbReference type="SAM" id="MobiDB-lite"/>
    </source>
</evidence>
<feature type="compositionally biased region" description="Basic residues" evidence="1">
    <location>
        <begin position="8"/>
        <end position="18"/>
    </location>
</feature>
<proteinExistence type="predicted"/>
<dbReference type="AlphaFoldDB" id="A0A934W9I8"/>
<dbReference type="EMBL" id="JAEPBG010000010">
    <property type="protein sequence ID" value="MBK4737124.1"/>
    <property type="molecule type" value="Genomic_DNA"/>
</dbReference>
<dbReference type="RefSeq" id="WP_200595157.1">
    <property type="nucleotide sequence ID" value="NZ_JAEPBG010000010.1"/>
</dbReference>